<proteinExistence type="predicted"/>
<feature type="transmembrane region" description="Helical" evidence="1">
    <location>
        <begin position="63"/>
        <end position="85"/>
    </location>
</feature>
<evidence type="ECO:0000313" key="2">
    <source>
        <dbReference type="EMBL" id="GBG33815.1"/>
    </source>
</evidence>
<keyword evidence="3" id="KW-1185">Reference proteome</keyword>
<name>A0A2R5GTA7_9STRA</name>
<keyword evidence="1" id="KW-1133">Transmembrane helix</keyword>
<feature type="transmembrane region" description="Helical" evidence="1">
    <location>
        <begin position="92"/>
        <end position="118"/>
    </location>
</feature>
<accession>A0A2R5GTA7</accession>
<feature type="transmembrane region" description="Helical" evidence="1">
    <location>
        <begin position="21"/>
        <end position="43"/>
    </location>
</feature>
<dbReference type="AlphaFoldDB" id="A0A2R5GTA7"/>
<keyword evidence="1" id="KW-0472">Membrane</keyword>
<feature type="transmembrane region" description="Helical" evidence="1">
    <location>
        <begin position="138"/>
        <end position="160"/>
    </location>
</feature>
<evidence type="ECO:0000313" key="3">
    <source>
        <dbReference type="Proteomes" id="UP000241890"/>
    </source>
</evidence>
<protein>
    <submittedName>
        <fullName evidence="2">Uncharacterized protein</fullName>
    </submittedName>
</protein>
<comment type="caution">
    <text evidence="2">The sequence shown here is derived from an EMBL/GenBank/DDBJ whole genome shotgun (WGS) entry which is preliminary data.</text>
</comment>
<dbReference type="InParanoid" id="A0A2R5GTA7"/>
<dbReference type="Proteomes" id="UP000241890">
    <property type="component" value="Unassembled WGS sequence"/>
</dbReference>
<organism evidence="2 3">
    <name type="scientific">Hondaea fermentalgiana</name>
    <dbReference type="NCBI Taxonomy" id="2315210"/>
    <lineage>
        <taxon>Eukaryota</taxon>
        <taxon>Sar</taxon>
        <taxon>Stramenopiles</taxon>
        <taxon>Bigyra</taxon>
        <taxon>Labyrinthulomycetes</taxon>
        <taxon>Thraustochytrida</taxon>
        <taxon>Thraustochytriidae</taxon>
        <taxon>Hondaea</taxon>
    </lineage>
</organism>
<dbReference type="EMBL" id="BEYU01000170">
    <property type="protein sequence ID" value="GBG33815.1"/>
    <property type="molecule type" value="Genomic_DNA"/>
</dbReference>
<reference evidence="2 3" key="1">
    <citation type="submission" date="2017-12" db="EMBL/GenBank/DDBJ databases">
        <title>Sequencing, de novo assembly and annotation of complete genome of a new Thraustochytrid species, strain FCC1311.</title>
        <authorList>
            <person name="Sedici K."/>
            <person name="Godart F."/>
            <person name="Aiese Cigliano R."/>
            <person name="Sanseverino W."/>
            <person name="Barakat M."/>
            <person name="Ortet P."/>
            <person name="Marechal E."/>
            <person name="Cagnac O."/>
            <person name="Amato A."/>
        </authorList>
    </citation>
    <scope>NUCLEOTIDE SEQUENCE [LARGE SCALE GENOMIC DNA]</scope>
</reference>
<sequence length="201" mass="21761">MLVSNVSHVDAMDIVAKQQMLVMKLAKIIIAMISIELAITTVSTSQTLNRAIGEDDDGLKGMALLYNGLLHGIVLFIPMCAIIGVRKQNTALLCTSCIFSSLCVIFSVVNIFTLVFYLLGMDILFASLPGIAGDSGVLAVEVIMLLYTLFFCFVWAYSALASYKLQNSMGIAVVVHSPQDKFAPVGTQVSTKIEYVQRAPV</sequence>
<gene>
    <name evidence="2" type="ORF">FCC1311_100382</name>
</gene>
<keyword evidence="1" id="KW-0812">Transmembrane</keyword>
<evidence type="ECO:0000256" key="1">
    <source>
        <dbReference type="SAM" id="Phobius"/>
    </source>
</evidence>